<dbReference type="AlphaFoldDB" id="A0A8H2VZR5"/>
<keyword evidence="3" id="KW-0808">Transferase</keyword>
<keyword evidence="6" id="KW-0067">ATP-binding</keyword>
<reference evidence="10" key="1">
    <citation type="submission" date="2020-10" db="EMBL/GenBank/DDBJ databases">
        <authorList>
            <person name="Kusch S."/>
        </authorList>
    </citation>
    <scope>NUCLEOTIDE SEQUENCE</scope>
    <source>
        <strain evidence="10">SwB9</strain>
    </source>
</reference>
<dbReference type="GO" id="GO:0000245">
    <property type="term" value="P:spliceosomal complex assembly"/>
    <property type="evidence" value="ECO:0007669"/>
    <property type="project" value="TreeGrafter"/>
</dbReference>
<dbReference type="SUPFAM" id="SSF56112">
    <property type="entry name" value="Protein kinase-like (PK-like)"/>
    <property type="match status" value="1"/>
</dbReference>
<evidence type="ECO:0000256" key="8">
    <source>
        <dbReference type="ARBA" id="ARBA00048679"/>
    </source>
</evidence>
<dbReference type="InterPro" id="IPR000719">
    <property type="entry name" value="Prot_kinase_dom"/>
</dbReference>
<evidence type="ECO:0000256" key="7">
    <source>
        <dbReference type="ARBA" id="ARBA00047899"/>
    </source>
</evidence>
<organism evidence="10 11">
    <name type="scientific">Sclerotinia trifoliorum</name>
    <dbReference type="NCBI Taxonomy" id="28548"/>
    <lineage>
        <taxon>Eukaryota</taxon>
        <taxon>Fungi</taxon>
        <taxon>Dikarya</taxon>
        <taxon>Ascomycota</taxon>
        <taxon>Pezizomycotina</taxon>
        <taxon>Leotiomycetes</taxon>
        <taxon>Helotiales</taxon>
        <taxon>Sclerotiniaceae</taxon>
        <taxon>Sclerotinia</taxon>
    </lineage>
</organism>
<dbReference type="Proteomes" id="UP000624404">
    <property type="component" value="Unassembled WGS sequence"/>
</dbReference>
<keyword evidence="2" id="KW-0723">Serine/threonine-protein kinase</keyword>
<protein>
    <recommendedName>
        <fullName evidence="1">non-specific serine/threonine protein kinase</fullName>
        <ecNumber evidence="1">2.7.11.1</ecNumber>
    </recommendedName>
</protein>
<dbReference type="GO" id="GO:0005524">
    <property type="term" value="F:ATP binding"/>
    <property type="evidence" value="ECO:0007669"/>
    <property type="project" value="UniProtKB-KW"/>
</dbReference>
<evidence type="ECO:0000256" key="4">
    <source>
        <dbReference type="ARBA" id="ARBA00022741"/>
    </source>
</evidence>
<evidence type="ECO:0000256" key="1">
    <source>
        <dbReference type="ARBA" id="ARBA00012513"/>
    </source>
</evidence>
<comment type="catalytic activity">
    <reaction evidence="8">
        <text>L-seryl-[protein] + ATP = O-phospho-L-seryl-[protein] + ADP + H(+)</text>
        <dbReference type="Rhea" id="RHEA:17989"/>
        <dbReference type="Rhea" id="RHEA-COMP:9863"/>
        <dbReference type="Rhea" id="RHEA-COMP:11604"/>
        <dbReference type="ChEBI" id="CHEBI:15378"/>
        <dbReference type="ChEBI" id="CHEBI:29999"/>
        <dbReference type="ChEBI" id="CHEBI:30616"/>
        <dbReference type="ChEBI" id="CHEBI:83421"/>
        <dbReference type="ChEBI" id="CHEBI:456216"/>
        <dbReference type="EC" id="2.7.11.1"/>
    </reaction>
</comment>
<dbReference type="FunFam" id="1.10.510.10:FF:000922">
    <property type="entry name" value="Protein kinase domain protein"/>
    <property type="match status" value="1"/>
</dbReference>
<comment type="caution">
    <text evidence="10">The sequence shown here is derived from an EMBL/GenBank/DDBJ whole genome shotgun (WGS) entry which is preliminary data.</text>
</comment>
<dbReference type="GO" id="GO:0050684">
    <property type="term" value="P:regulation of mRNA processing"/>
    <property type="evidence" value="ECO:0007669"/>
    <property type="project" value="TreeGrafter"/>
</dbReference>
<dbReference type="InterPro" id="IPR008271">
    <property type="entry name" value="Ser/Thr_kinase_AS"/>
</dbReference>
<evidence type="ECO:0000256" key="3">
    <source>
        <dbReference type="ARBA" id="ARBA00022679"/>
    </source>
</evidence>
<comment type="catalytic activity">
    <reaction evidence="7">
        <text>L-threonyl-[protein] + ATP = O-phospho-L-threonyl-[protein] + ADP + H(+)</text>
        <dbReference type="Rhea" id="RHEA:46608"/>
        <dbReference type="Rhea" id="RHEA-COMP:11060"/>
        <dbReference type="Rhea" id="RHEA-COMP:11605"/>
        <dbReference type="ChEBI" id="CHEBI:15378"/>
        <dbReference type="ChEBI" id="CHEBI:30013"/>
        <dbReference type="ChEBI" id="CHEBI:30616"/>
        <dbReference type="ChEBI" id="CHEBI:61977"/>
        <dbReference type="ChEBI" id="CHEBI:456216"/>
        <dbReference type="EC" id="2.7.11.1"/>
    </reaction>
</comment>
<keyword evidence="5" id="KW-0418">Kinase</keyword>
<dbReference type="GO" id="GO:0004674">
    <property type="term" value="F:protein serine/threonine kinase activity"/>
    <property type="evidence" value="ECO:0007669"/>
    <property type="project" value="UniProtKB-KW"/>
</dbReference>
<evidence type="ECO:0000259" key="9">
    <source>
        <dbReference type="PROSITE" id="PS50011"/>
    </source>
</evidence>
<evidence type="ECO:0000313" key="10">
    <source>
        <dbReference type="EMBL" id="CAD6447081.1"/>
    </source>
</evidence>
<evidence type="ECO:0000313" key="11">
    <source>
        <dbReference type="Proteomes" id="UP000624404"/>
    </source>
</evidence>
<name>A0A8H2VZR5_9HELO</name>
<dbReference type="PROSITE" id="PS50011">
    <property type="entry name" value="PROTEIN_KINASE_DOM"/>
    <property type="match status" value="1"/>
</dbReference>
<dbReference type="GO" id="GO:0005737">
    <property type="term" value="C:cytoplasm"/>
    <property type="evidence" value="ECO:0007669"/>
    <property type="project" value="TreeGrafter"/>
</dbReference>
<dbReference type="InterPro" id="IPR011009">
    <property type="entry name" value="Kinase-like_dom_sf"/>
</dbReference>
<accession>A0A8H2VZR5</accession>
<dbReference type="GO" id="GO:0005634">
    <property type="term" value="C:nucleus"/>
    <property type="evidence" value="ECO:0007669"/>
    <property type="project" value="TreeGrafter"/>
</dbReference>
<proteinExistence type="predicted"/>
<keyword evidence="4" id="KW-0547">Nucleotide-binding</keyword>
<evidence type="ECO:0000256" key="5">
    <source>
        <dbReference type="ARBA" id="ARBA00022777"/>
    </source>
</evidence>
<dbReference type="PANTHER" id="PTHR47634">
    <property type="entry name" value="PROTEIN KINASE DOMAIN-CONTAINING PROTEIN-RELATED"/>
    <property type="match status" value="1"/>
</dbReference>
<dbReference type="EMBL" id="CAJHIA010000024">
    <property type="protein sequence ID" value="CAD6447081.1"/>
    <property type="molecule type" value="Genomic_DNA"/>
</dbReference>
<dbReference type="PROSITE" id="PS00108">
    <property type="entry name" value="PROTEIN_KINASE_ST"/>
    <property type="match status" value="1"/>
</dbReference>
<dbReference type="SMART" id="SM00220">
    <property type="entry name" value="S_TKc"/>
    <property type="match status" value="1"/>
</dbReference>
<evidence type="ECO:0000256" key="2">
    <source>
        <dbReference type="ARBA" id="ARBA00022527"/>
    </source>
</evidence>
<dbReference type="EC" id="2.7.11.1" evidence="1"/>
<sequence>MVSLLRWAKPLLGRFASTPRPKFPLEFPTSNFPTISATETLEEEHFDEFRKNLYYPVKIGDTFKDGSRYQVIGKLGYGITSTVWLARDLDNYQYVTLKIYTRDQTNPEEFQIYKALSRGNSSHPGYRHVRTALNTFVIPREGSHHHCLVQKPMWESFRDLLNRNPRHRFTEDLLKAGLKQLFLALDYIHTECKLVHTDIKSENILVALEDKKVLDDFTRDEMMNPSPRKVISGIPIFVSRRFGLPRTFGDVVLSDFGSVVRGDEDRIHDAQPSIYRSPEVMLKVKWSYPIDIWNVGVMIWDLFEDKHMFYGNDIHGKGYSTRAHLAEVMAMIGQPPLDLLRRGVRSHEFFTEHGTWKHGVEIPIIRTSLETSEQYLQGRNKEMFLSFMRGMIQWRPEDRKTAKELLQDPWLNEVIE</sequence>
<feature type="domain" description="Protein kinase" evidence="9">
    <location>
        <begin position="69"/>
        <end position="411"/>
    </location>
</feature>
<gene>
    <name evidence="10" type="ORF">SCLTRI_LOCUS6873</name>
</gene>
<dbReference type="InterPro" id="IPR051334">
    <property type="entry name" value="SRPK"/>
</dbReference>
<dbReference type="Pfam" id="PF00069">
    <property type="entry name" value="Pkinase"/>
    <property type="match status" value="2"/>
</dbReference>
<dbReference type="Gene3D" id="3.30.200.20">
    <property type="entry name" value="Phosphorylase Kinase, domain 1"/>
    <property type="match status" value="1"/>
</dbReference>
<dbReference type="OrthoDB" id="5979581at2759"/>
<keyword evidence="11" id="KW-1185">Reference proteome</keyword>
<dbReference type="Gene3D" id="1.10.510.10">
    <property type="entry name" value="Transferase(Phosphotransferase) domain 1"/>
    <property type="match status" value="1"/>
</dbReference>
<evidence type="ECO:0000256" key="6">
    <source>
        <dbReference type="ARBA" id="ARBA00022840"/>
    </source>
</evidence>
<dbReference type="PANTHER" id="PTHR47634:SF9">
    <property type="entry name" value="PROTEIN KINASE DOMAIN-CONTAINING PROTEIN-RELATED"/>
    <property type="match status" value="1"/>
</dbReference>